<evidence type="ECO:0000313" key="5">
    <source>
        <dbReference type="EMBL" id="MCC2242487.1"/>
    </source>
</evidence>
<reference evidence="5" key="1">
    <citation type="submission" date="2021-10" db="EMBL/GenBank/DDBJ databases">
        <title>Anaerobic single-cell dispensing facilitates the cultivation of human gut bacteria.</title>
        <authorList>
            <person name="Afrizal A."/>
        </authorList>
    </citation>
    <scope>NUCLEOTIDE SEQUENCE</scope>
    <source>
        <strain evidence="5">CLA-AA-H204</strain>
    </source>
</reference>
<dbReference type="AlphaFoldDB" id="A0AAW4WJ72"/>
<dbReference type="CDD" id="cd01949">
    <property type="entry name" value="GGDEF"/>
    <property type="match status" value="1"/>
</dbReference>
<dbReference type="PANTHER" id="PTHR30146">
    <property type="entry name" value="LACI-RELATED TRANSCRIPTIONAL REPRESSOR"/>
    <property type="match status" value="1"/>
</dbReference>
<dbReference type="SUPFAM" id="SSF55073">
    <property type="entry name" value="Nucleotide cyclase"/>
    <property type="match status" value="1"/>
</dbReference>
<evidence type="ECO:0000256" key="2">
    <source>
        <dbReference type="ARBA" id="ARBA00023125"/>
    </source>
</evidence>
<dbReference type="RefSeq" id="WP_227710253.1">
    <property type="nucleotide sequence ID" value="NZ_JAJEQW010000009.1"/>
</dbReference>
<dbReference type="CDD" id="cd06267">
    <property type="entry name" value="PBP1_LacI_sugar_binding-like"/>
    <property type="match status" value="1"/>
</dbReference>
<dbReference type="Pfam" id="PF00990">
    <property type="entry name" value="GGDEF"/>
    <property type="match status" value="1"/>
</dbReference>
<evidence type="ECO:0000259" key="4">
    <source>
        <dbReference type="PROSITE" id="PS50887"/>
    </source>
</evidence>
<dbReference type="Gene3D" id="3.40.50.2300">
    <property type="match status" value="2"/>
</dbReference>
<dbReference type="GO" id="GO:0003700">
    <property type="term" value="F:DNA-binding transcription factor activity"/>
    <property type="evidence" value="ECO:0007669"/>
    <property type="project" value="TreeGrafter"/>
</dbReference>
<dbReference type="EMBL" id="JAJEQW010000009">
    <property type="protein sequence ID" value="MCC2242487.1"/>
    <property type="molecule type" value="Genomic_DNA"/>
</dbReference>
<dbReference type="SMART" id="SM00267">
    <property type="entry name" value="GGDEF"/>
    <property type="match status" value="1"/>
</dbReference>
<dbReference type="NCBIfam" id="TIGR00254">
    <property type="entry name" value="GGDEF"/>
    <property type="match status" value="1"/>
</dbReference>
<dbReference type="SUPFAM" id="SSF53822">
    <property type="entry name" value="Periplasmic binding protein-like I"/>
    <property type="match status" value="1"/>
</dbReference>
<evidence type="ECO:0000256" key="1">
    <source>
        <dbReference type="ARBA" id="ARBA00023015"/>
    </source>
</evidence>
<feature type="domain" description="GGDEF" evidence="4">
    <location>
        <begin position="503"/>
        <end position="632"/>
    </location>
</feature>
<keyword evidence="3" id="KW-0804">Transcription</keyword>
<dbReference type="GO" id="GO:0000976">
    <property type="term" value="F:transcription cis-regulatory region binding"/>
    <property type="evidence" value="ECO:0007669"/>
    <property type="project" value="TreeGrafter"/>
</dbReference>
<dbReference type="Pfam" id="PF13377">
    <property type="entry name" value="Peripla_BP_3"/>
    <property type="match status" value="1"/>
</dbReference>
<dbReference type="InterPro" id="IPR000160">
    <property type="entry name" value="GGDEF_dom"/>
</dbReference>
<dbReference type="InterPro" id="IPR043128">
    <property type="entry name" value="Rev_trsase/Diguanyl_cyclase"/>
</dbReference>
<gene>
    <name evidence="5" type="ORF">LKD47_09285</name>
</gene>
<protein>
    <submittedName>
        <fullName evidence="5">GGDEF domain-containing protein</fullName>
    </submittedName>
</protein>
<name>A0AAW4WJ72_9FIRM</name>
<proteinExistence type="predicted"/>
<dbReference type="PROSITE" id="PS50887">
    <property type="entry name" value="GGDEF"/>
    <property type="match status" value="1"/>
</dbReference>
<sequence length="632" mass="72800">MEELGNIAVFLAGWNSEYQTRLINGIIRKAKEANYAISIFSCQAGSEISDKHVLGENKIYSLANLSRFDGVILATNTIWEKPTKEEIIRRIHHAGIPAVSFEEKVEGLSLIGIDNYKAMREMIEHVDSHGYHPIHFVAANVTNEESNIRQKAFEDFVEEKNYSTEDYAVWHGDFSFDSGVQVVDAMEEAGKIPRALCCANDEMALGACNRLKQLGYQVPQDIAVTGFDGSYDTQRYIPGITTVARPKETLGYTAMQLLLQEIETGKKQELILSSRVAVHESCGCVLEDKKRVVSAIETLYLEKKENEKYTYQIRNMEDEMMECESLEELIFCIRQNIGKFTTEDVYLCLNKSIYYEMTGRGNSILRNRTITRDYENKIYITKLNNEDGMPEFYSFTSEQMFPAMWNGRGSGEYLYMPVHFRDNCLGYMILTGTLDTKHIPNYYVWIRNISNALEKLKNVSELRNAARNIDNMAVRDSLTGVYNRMGINRFVVDMVKQANTSRRRLLFIFADMDGLKKINDEFGHEAGDQAICFAAEALQEAFCEKELIIRYGGDEFLVVSDALCWEQAEEKKAQITALLKQWQRDEKLPYRLSMSIGYYQKEPDTEASMEQYINWADERMYEMKCKNREQRK</sequence>
<accession>A0AAW4WJ72</accession>
<organism evidence="5 6">
    <name type="scientific">Roseburia amylophila</name>
    <dbReference type="NCBI Taxonomy" id="2981794"/>
    <lineage>
        <taxon>Bacteria</taxon>
        <taxon>Bacillati</taxon>
        <taxon>Bacillota</taxon>
        <taxon>Clostridia</taxon>
        <taxon>Lachnospirales</taxon>
        <taxon>Lachnospiraceae</taxon>
        <taxon>Roseburia</taxon>
    </lineage>
</organism>
<keyword evidence="1" id="KW-0805">Transcription regulation</keyword>
<dbReference type="PANTHER" id="PTHR30146:SF24">
    <property type="entry name" value="XYLOSE OPERON REGULATORY PROTEIN"/>
    <property type="match status" value="1"/>
</dbReference>
<dbReference type="Gene3D" id="3.30.70.270">
    <property type="match status" value="1"/>
</dbReference>
<dbReference type="InterPro" id="IPR029787">
    <property type="entry name" value="Nucleotide_cyclase"/>
</dbReference>
<dbReference type="InterPro" id="IPR046335">
    <property type="entry name" value="LacI/GalR-like_sensor"/>
</dbReference>
<dbReference type="Proteomes" id="UP001198893">
    <property type="component" value="Unassembled WGS sequence"/>
</dbReference>
<dbReference type="InterPro" id="IPR028082">
    <property type="entry name" value="Peripla_BP_I"/>
</dbReference>
<evidence type="ECO:0000313" key="6">
    <source>
        <dbReference type="Proteomes" id="UP001198893"/>
    </source>
</evidence>
<keyword evidence="2" id="KW-0238">DNA-binding</keyword>
<comment type="caution">
    <text evidence="5">The sequence shown here is derived from an EMBL/GenBank/DDBJ whole genome shotgun (WGS) entry which is preliminary data.</text>
</comment>
<evidence type="ECO:0000256" key="3">
    <source>
        <dbReference type="ARBA" id="ARBA00023163"/>
    </source>
</evidence>